<keyword evidence="2" id="KW-0862">Zinc</keyword>
<dbReference type="InterPro" id="IPR011650">
    <property type="entry name" value="Peptidase_M20_dimer"/>
</dbReference>
<feature type="non-terminal residue" evidence="5">
    <location>
        <position position="297"/>
    </location>
</feature>
<dbReference type="GO" id="GO:0008777">
    <property type="term" value="F:acetylornithine deacetylase activity"/>
    <property type="evidence" value="ECO:0007669"/>
    <property type="project" value="TreeGrafter"/>
</dbReference>
<dbReference type="PROSITE" id="PS00759">
    <property type="entry name" value="ARGE_DAPE_CPG2_2"/>
    <property type="match status" value="1"/>
</dbReference>
<feature type="region of interest" description="Disordered" evidence="3">
    <location>
        <begin position="277"/>
        <end position="297"/>
    </location>
</feature>
<dbReference type="SUPFAM" id="SSF53187">
    <property type="entry name" value="Zn-dependent exopeptidases"/>
    <property type="match status" value="1"/>
</dbReference>
<dbReference type="Gene3D" id="3.30.70.360">
    <property type="match status" value="1"/>
</dbReference>
<reference evidence="5" key="1">
    <citation type="submission" date="2018-05" db="EMBL/GenBank/DDBJ databases">
        <authorList>
            <person name="Lanie J.A."/>
            <person name="Ng W.-L."/>
            <person name="Kazmierczak K.M."/>
            <person name="Andrzejewski T.M."/>
            <person name="Davidsen T.M."/>
            <person name="Wayne K.J."/>
            <person name="Tettelin H."/>
            <person name="Glass J.I."/>
            <person name="Rusch D."/>
            <person name="Podicherti R."/>
            <person name="Tsui H.-C.T."/>
            <person name="Winkler M.E."/>
        </authorList>
    </citation>
    <scope>NUCLEOTIDE SEQUENCE</scope>
</reference>
<dbReference type="PANTHER" id="PTHR43808">
    <property type="entry name" value="ACETYLORNITHINE DEACETYLASE"/>
    <property type="match status" value="1"/>
</dbReference>
<dbReference type="PANTHER" id="PTHR43808:SF31">
    <property type="entry name" value="N-ACETYL-L-CITRULLINE DEACETYLASE"/>
    <property type="match status" value="1"/>
</dbReference>
<keyword evidence="1" id="KW-0378">Hydrolase</keyword>
<dbReference type="Pfam" id="PF07687">
    <property type="entry name" value="M20_dimer"/>
    <property type="match status" value="1"/>
</dbReference>
<organism evidence="5">
    <name type="scientific">marine metagenome</name>
    <dbReference type="NCBI Taxonomy" id="408172"/>
    <lineage>
        <taxon>unclassified sequences</taxon>
        <taxon>metagenomes</taxon>
        <taxon>ecological metagenomes</taxon>
    </lineage>
</organism>
<dbReference type="GO" id="GO:0006526">
    <property type="term" value="P:L-arginine biosynthetic process"/>
    <property type="evidence" value="ECO:0007669"/>
    <property type="project" value="TreeGrafter"/>
</dbReference>
<feature type="domain" description="Peptidase M20 dimerisation" evidence="4">
    <location>
        <begin position="133"/>
        <end position="230"/>
    </location>
</feature>
<gene>
    <name evidence="5" type="ORF">METZ01_LOCUS380351</name>
</gene>
<dbReference type="CDD" id="cd03894">
    <property type="entry name" value="M20_ArgE"/>
    <property type="match status" value="1"/>
</dbReference>
<name>A0A382U0K5_9ZZZZ</name>
<dbReference type="Gene3D" id="3.40.630.10">
    <property type="entry name" value="Zn peptidases"/>
    <property type="match status" value="1"/>
</dbReference>
<proteinExistence type="predicted"/>
<evidence type="ECO:0000256" key="3">
    <source>
        <dbReference type="SAM" id="MobiDB-lite"/>
    </source>
</evidence>
<dbReference type="InterPro" id="IPR050072">
    <property type="entry name" value="Peptidase_M20A"/>
</dbReference>
<sequence length="297" mass="31963">ESQRVYDDSGTKANLFATIGPDTEGGIVLSAHTDVVPVDGQEWDSDPFSVTMKRGRLYGRGTSDMKSFPALFLSMLPQFLTADLHIPVHLALSYDEEVGCLGAPQLIALIKSLGISPSAVIIGEPTEMKVINRHKGVFRFSTTANGLEAHSAYPDRGVSAIFHAADTIHFLNDLSKDLRTRADGIGSFDPPYHTLQVGTLSGGTAANIVPRKCTFGWEVRLIPGGDIHTLVLAPLEHYLDEEVRPLMHKISSHASIRTETVIQIPGLGPEEIPDAENLGRELSGDNGPTGAISFGTE</sequence>
<dbReference type="EMBL" id="UINC01140380">
    <property type="protein sequence ID" value="SVD27497.1"/>
    <property type="molecule type" value="Genomic_DNA"/>
</dbReference>
<accession>A0A382U0K5</accession>
<feature type="non-terminal residue" evidence="5">
    <location>
        <position position="1"/>
    </location>
</feature>
<dbReference type="InterPro" id="IPR001261">
    <property type="entry name" value="ArgE/DapE_CS"/>
</dbReference>
<dbReference type="Pfam" id="PF01546">
    <property type="entry name" value="Peptidase_M20"/>
    <property type="match status" value="1"/>
</dbReference>
<protein>
    <recommendedName>
        <fullName evidence="4">Peptidase M20 dimerisation domain-containing protein</fullName>
    </recommendedName>
</protein>
<evidence type="ECO:0000313" key="5">
    <source>
        <dbReference type="EMBL" id="SVD27497.1"/>
    </source>
</evidence>
<dbReference type="AlphaFoldDB" id="A0A382U0K5"/>
<evidence type="ECO:0000256" key="2">
    <source>
        <dbReference type="ARBA" id="ARBA00022833"/>
    </source>
</evidence>
<dbReference type="InterPro" id="IPR002933">
    <property type="entry name" value="Peptidase_M20"/>
</dbReference>
<evidence type="ECO:0000256" key="1">
    <source>
        <dbReference type="ARBA" id="ARBA00022801"/>
    </source>
</evidence>
<evidence type="ECO:0000259" key="4">
    <source>
        <dbReference type="Pfam" id="PF07687"/>
    </source>
</evidence>